<keyword evidence="1" id="KW-1133">Transmembrane helix</keyword>
<sequence>MFLRLLTILLLVVGLLSAIIERRFVSGIDENGVVQESFFLPLSFIAGGLGLVLLVVLIVRGRGRG</sequence>
<keyword evidence="1" id="KW-0812">Transmembrane</keyword>
<dbReference type="InterPro" id="IPR025016">
    <property type="entry name" value="DUF3955"/>
</dbReference>
<dbReference type="EMBL" id="WUWG01000001">
    <property type="protein sequence ID" value="MXU64230.1"/>
    <property type="molecule type" value="Genomic_DNA"/>
</dbReference>
<dbReference type="Pfam" id="PF13127">
    <property type="entry name" value="DUF3955"/>
    <property type="match status" value="1"/>
</dbReference>
<keyword evidence="1" id="KW-0472">Membrane</keyword>
<comment type="caution">
    <text evidence="3">The sequence shown here is derived from an EMBL/GenBank/DDBJ whole genome shotgun (WGS) entry which is preliminary data.</text>
</comment>
<dbReference type="Proteomes" id="UP000436016">
    <property type="component" value="Unassembled WGS sequence"/>
</dbReference>
<reference evidence="3 4" key="1">
    <citation type="submission" date="2019-12" db="EMBL/GenBank/DDBJ databases">
        <title>Strain KN286 was isolated from seawater, which was collected from Caroline Seamount in the tropical western Pacific.</title>
        <authorList>
            <person name="Wang Q."/>
        </authorList>
    </citation>
    <scope>NUCLEOTIDE SEQUENCE [LARGE SCALE GENOMIC DNA]</scope>
    <source>
        <strain evidence="3 4">KN286</strain>
    </source>
</reference>
<evidence type="ECO:0000313" key="3">
    <source>
        <dbReference type="EMBL" id="MXU64230.1"/>
    </source>
</evidence>
<name>A0A6B0TII0_9RHOB</name>
<keyword evidence="4" id="KW-1185">Reference proteome</keyword>
<organism evidence="3 4">
    <name type="scientific">Oceanomicrobium pacificus</name>
    <dbReference type="NCBI Taxonomy" id="2692916"/>
    <lineage>
        <taxon>Bacteria</taxon>
        <taxon>Pseudomonadati</taxon>
        <taxon>Pseudomonadota</taxon>
        <taxon>Alphaproteobacteria</taxon>
        <taxon>Rhodobacterales</taxon>
        <taxon>Paracoccaceae</taxon>
        <taxon>Oceanomicrobium</taxon>
    </lineage>
</organism>
<dbReference type="RefSeq" id="WP_160851399.1">
    <property type="nucleotide sequence ID" value="NZ_WUWG01000001.1"/>
</dbReference>
<evidence type="ECO:0000259" key="2">
    <source>
        <dbReference type="Pfam" id="PF13127"/>
    </source>
</evidence>
<feature type="transmembrane region" description="Helical" evidence="1">
    <location>
        <begin position="38"/>
        <end position="59"/>
    </location>
</feature>
<feature type="domain" description="DUF3955" evidence="2">
    <location>
        <begin position="6"/>
        <end position="59"/>
    </location>
</feature>
<gene>
    <name evidence="3" type="ORF">GSH16_02135</name>
</gene>
<evidence type="ECO:0000256" key="1">
    <source>
        <dbReference type="SAM" id="Phobius"/>
    </source>
</evidence>
<protein>
    <submittedName>
        <fullName evidence="3">DUF3955 domain-containing protein</fullName>
    </submittedName>
</protein>
<dbReference type="AlphaFoldDB" id="A0A6B0TII0"/>
<accession>A0A6B0TII0</accession>
<proteinExistence type="predicted"/>
<evidence type="ECO:0000313" key="4">
    <source>
        <dbReference type="Proteomes" id="UP000436016"/>
    </source>
</evidence>